<dbReference type="EMBL" id="JBDJPC010000012">
    <property type="protein sequence ID" value="KAL1489109.1"/>
    <property type="molecule type" value="Genomic_DNA"/>
</dbReference>
<keyword evidence="2" id="KW-1185">Reference proteome</keyword>
<reference evidence="1 2" key="1">
    <citation type="submission" date="2024-05" db="EMBL/GenBank/DDBJ databases">
        <title>Genetic variation in Jamaican populations of the coffee berry borer (Hypothenemus hampei).</title>
        <authorList>
            <person name="Errbii M."/>
            <person name="Myrie A."/>
        </authorList>
    </citation>
    <scope>NUCLEOTIDE SEQUENCE [LARGE SCALE GENOMIC DNA]</scope>
    <source>
        <strain evidence="1">JA-Hopewell-2020-01-JO</strain>
        <tissue evidence="1">Whole body</tissue>
    </source>
</reference>
<name>A0ABD1E5V9_HYPHA</name>
<evidence type="ECO:0000313" key="2">
    <source>
        <dbReference type="Proteomes" id="UP001566132"/>
    </source>
</evidence>
<organism evidence="1 2">
    <name type="scientific">Hypothenemus hampei</name>
    <name type="common">Coffee berry borer</name>
    <dbReference type="NCBI Taxonomy" id="57062"/>
    <lineage>
        <taxon>Eukaryota</taxon>
        <taxon>Metazoa</taxon>
        <taxon>Ecdysozoa</taxon>
        <taxon>Arthropoda</taxon>
        <taxon>Hexapoda</taxon>
        <taxon>Insecta</taxon>
        <taxon>Pterygota</taxon>
        <taxon>Neoptera</taxon>
        <taxon>Endopterygota</taxon>
        <taxon>Coleoptera</taxon>
        <taxon>Polyphaga</taxon>
        <taxon>Cucujiformia</taxon>
        <taxon>Curculionidae</taxon>
        <taxon>Scolytinae</taxon>
        <taxon>Hypothenemus</taxon>
    </lineage>
</organism>
<dbReference type="Proteomes" id="UP001566132">
    <property type="component" value="Unassembled WGS sequence"/>
</dbReference>
<sequence>MTSKPRDFVSQKTIQNCFRHAGFNPSTLVADDFDEIGNISLSEWIKRIQEEEEGEEEDSNLNVDFSNVPSEITLEEFLNIDENIETTDEDDISDDELVNSELNVVSKNRH</sequence>
<comment type="caution">
    <text evidence="1">The sequence shown here is derived from an EMBL/GenBank/DDBJ whole genome shotgun (WGS) entry which is preliminary data.</text>
</comment>
<gene>
    <name evidence="1" type="ORF">ABEB36_014053</name>
</gene>
<dbReference type="AlphaFoldDB" id="A0ABD1E5V9"/>
<evidence type="ECO:0000313" key="1">
    <source>
        <dbReference type="EMBL" id="KAL1489109.1"/>
    </source>
</evidence>
<protein>
    <submittedName>
        <fullName evidence="1">Uncharacterized protein</fullName>
    </submittedName>
</protein>
<accession>A0ABD1E5V9</accession>
<proteinExistence type="predicted"/>